<feature type="domain" description="CBS" evidence="12">
    <location>
        <begin position="229"/>
        <end position="290"/>
    </location>
</feature>
<feature type="transmembrane region" description="Helical" evidence="11">
    <location>
        <begin position="80"/>
        <end position="104"/>
    </location>
</feature>
<evidence type="ECO:0000256" key="4">
    <source>
        <dbReference type="ARBA" id="ARBA00022692"/>
    </source>
</evidence>
<feature type="transmembrane region" description="Helical" evidence="11">
    <location>
        <begin position="110"/>
        <end position="132"/>
    </location>
</feature>
<feature type="domain" description="CBS" evidence="12">
    <location>
        <begin position="297"/>
        <end position="354"/>
    </location>
</feature>
<dbReference type="EMBL" id="JAVRHT010000032">
    <property type="protein sequence ID" value="MDT0632602.1"/>
    <property type="molecule type" value="Genomic_DNA"/>
</dbReference>
<dbReference type="InterPro" id="IPR000644">
    <property type="entry name" value="CBS_dom"/>
</dbReference>
<dbReference type="InterPro" id="IPR016169">
    <property type="entry name" value="FAD-bd_PCMH_sub2"/>
</dbReference>
<keyword evidence="6 10" id="KW-1133">Transmembrane helix</keyword>
<evidence type="ECO:0000256" key="2">
    <source>
        <dbReference type="ARBA" id="ARBA00006337"/>
    </source>
</evidence>
<evidence type="ECO:0000313" key="14">
    <source>
        <dbReference type="EMBL" id="MDT0632602.1"/>
    </source>
</evidence>
<organism evidence="14 15">
    <name type="scientific">Rubrivirga litoralis</name>
    <dbReference type="NCBI Taxonomy" id="3075598"/>
    <lineage>
        <taxon>Bacteria</taxon>
        <taxon>Pseudomonadati</taxon>
        <taxon>Rhodothermota</taxon>
        <taxon>Rhodothermia</taxon>
        <taxon>Rhodothermales</taxon>
        <taxon>Rubricoccaceae</taxon>
        <taxon>Rubrivirga</taxon>
    </lineage>
</organism>
<evidence type="ECO:0000256" key="5">
    <source>
        <dbReference type="ARBA" id="ARBA00022737"/>
    </source>
</evidence>
<proteinExistence type="inferred from homology"/>
<dbReference type="RefSeq" id="WP_311664646.1">
    <property type="nucleotide sequence ID" value="NZ_JAVRHT010000032.1"/>
</dbReference>
<evidence type="ECO:0000256" key="1">
    <source>
        <dbReference type="ARBA" id="ARBA00004651"/>
    </source>
</evidence>
<feature type="transmembrane region" description="Helical" evidence="11">
    <location>
        <begin position="152"/>
        <end position="174"/>
    </location>
</feature>
<dbReference type="Pfam" id="PF03471">
    <property type="entry name" value="CorC_HlyC"/>
    <property type="match status" value="1"/>
</dbReference>
<feature type="domain" description="CNNM transmembrane" evidence="13">
    <location>
        <begin position="20"/>
        <end position="210"/>
    </location>
</feature>
<dbReference type="PROSITE" id="PS51846">
    <property type="entry name" value="CNNM"/>
    <property type="match status" value="1"/>
</dbReference>
<dbReference type="Proteomes" id="UP001267426">
    <property type="component" value="Unassembled WGS sequence"/>
</dbReference>
<dbReference type="InterPro" id="IPR036318">
    <property type="entry name" value="FAD-bd_PCMH-like_sf"/>
</dbReference>
<dbReference type="Pfam" id="PF01595">
    <property type="entry name" value="CNNM"/>
    <property type="match status" value="1"/>
</dbReference>
<dbReference type="InterPro" id="IPR046342">
    <property type="entry name" value="CBS_dom_sf"/>
</dbReference>
<evidence type="ECO:0000256" key="11">
    <source>
        <dbReference type="SAM" id="Phobius"/>
    </source>
</evidence>
<comment type="subcellular location">
    <subcellularLocation>
        <location evidence="1">Cell membrane</location>
        <topology evidence="1">Multi-pass membrane protein</topology>
    </subcellularLocation>
</comment>
<keyword evidence="3" id="KW-1003">Cell membrane</keyword>
<evidence type="ECO:0000256" key="7">
    <source>
        <dbReference type="ARBA" id="ARBA00023122"/>
    </source>
</evidence>
<dbReference type="SMART" id="SM01091">
    <property type="entry name" value="CorC_HlyC"/>
    <property type="match status" value="1"/>
</dbReference>
<dbReference type="PANTHER" id="PTHR22777">
    <property type="entry name" value="HEMOLYSIN-RELATED"/>
    <property type="match status" value="1"/>
</dbReference>
<dbReference type="SUPFAM" id="SSF56176">
    <property type="entry name" value="FAD-binding/transporter-associated domain-like"/>
    <property type="match status" value="1"/>
</dbReference>
<keyword evidence="8 10" id="KW-0472">Membrane</keyword>
<sequence>MDPASSPALAAALLADALPSPVALAVQIGVFVLLLVFSALFSGSEVALFSITPGEREGLLESGSSASARVARLLDRPRRLLVAVLLLNTVVNVGAAILSTQLVLAAATGFGWSPTAAIVANVVGLTFVLLVVSEVAPKLVASRQPVWFAERVAGLLTPLVAAVAPLADLLANMASGLQARFRSEAEPLSSSDIKTMADVGEAQGSLEEEERALIHSIVEFGETTVREVMVSRVDMTALSADASLDEALDMIRESGHSRFPLYRDHLDSVLGVVYAKDLLPHVDGEGGAATVPDWVALARKPLYVPPTKPLDDMLADFQRTNTHMAIAVDEYGGTAGLVTLEDLLEEVVGEIRDELDSPEDDTLVYAVEPGVWRAEGRVDLDDLAEVVGVDLDTGAFDFETLGGLILHLVGDIPSAGDEVDYERLRLRVTAVEDNRIGEVRVEVLPVPEPEGS</sequence>
<evidence type="ECO:0000256" key="9">
    <source>
        <dbReference type="PROSITE-ProRule" id="PRU00703"/>
    </source>
</evidence>
<keyword evidence="15" id="KW-1185">Reference proteome</keyword>
<dbReference type="PANTHER" id="PTHR22777:SF32">
    <property type="entry name" value="UPF0053 INNER MEMBRANE PROTEIN YFJD"/>
    <property type="match status" value="1"/>
</dbReference>
<dbReference type="Gene3D" id="3.30.465.10">
    <property type="match status" value="1"/>
</dbReference>
<accession>A0ABU3BTJ4</accession>
<evidence type="ECO:0000313" key="15">
    <source>
        <dbReference type="Proteomes" id="UP001267426"/>
    </source>
</evidence>
<comment type="similarity">
    <text evidence="2">Belongs to the UPF0053 family.</text>
</comment>
<keyword evidence="4 10" id="KW-0812">Transmembrane</keyword>
<dbReference type="Pfam" id="PF00571">
    <property type="entry name" value="CBS"/>
    <property type="match status" value="2"/>
</dbReference>
<dbReference type="SMART" id="SM00116">
    <property type="entry name" value="CBS"/>
    <property type="match status" value="2"/>
</dbReference>
<gene>
    <name evidence="14" type="ORF">RM540_12650</name>
</gene>
<evidence type="ECO:0000256" key="3">
    <source>
        <dbReference type="ARBA" id="ARBA00022475"/>
    </source>
</evidence>
<evidence type="ECO:0000259" key="12">
    <source>
        <dbReference type="PROSITE" id="PS51371"/>
    </source>
</evidence>
<dbReference type="SUPFAM" id="SSF54631">
    <property type="entry name" value="CBS-domain pair"/>
    <property type="match status" value="1"/>
</dbReference>
<reference evidence="14 15" key="1">
    <citation type="submission" date="2023-09" db="EMBL/GenBank/DDBJ databases">
        <authorList>
            <person name="Rey-Velasco X."/>
        </authorList>
    </citation>
    <scope>NUCLEOTIDE SEQUENCE [LARGE SCALE GENOMIC DNA]</scope>
    <source>
        <strain evidence="14 15">F394</strain>
    </source>
</reference>
<dbReference type="InterPro" id="IPR044751">
    <property type="entry name" value="Ion_transp-like_CBS"/>
</dbReference>
<dbReference type="PROSITE" id="PS51371">
    <property type="entry name" value="CBS"/>
    <property type="match status" value="2"/>
</dbReference>
<evidence type="ECO:0000256" key="8">
    <source>
        <dbReference type="ARBA" id="ARBA00023136"/>
    </source>
</evidence>
<evidence type="ECO:0000256" key="6">
    <source>
        <dbReference type="ARBA" id="ARBA00022989"/>
    </source>
</evidence>
<dbReference type="Gene3D" id="3.10.580.10">
    <property type="entry name" value="CBS-domain"/>
    <property type="match status" value="1"/>
</dbReference>
<dbReference type="InterPro" id="IPR005170">
    <property type="entry name" value="Transptr-assoc_dom"/>
</dbReference>
<dbReference type="InterPro" id="IPR002550">
    <property type="entry name" value="CNNM"/>
</dbReference>
<dbReference type="CDD" id="cd04590">
    <property type="entry name" value="CBS_pair_CorC_HlyC_assoc"/>
    <property type="match status" value="1"/>
</dbReference>
<keyword evidence="5" id="KW-0677">Repeat</keyword>
<evidence type="ECO:0000256" key="10">
    <source>
        <dbReference type="PROSITE-ProRule" id="PRU01193"/>
    </source>
</evidence>
<keyword evidence="7 9" id="KW-0129">CBS domain</keyword>
<name>A0ABU3BTJ4_9BACT</name>
<evidence type="ECO:0000259" key="13">
    <source>
        <dbReference type="PROSITE" id="PS51846"/>
    </source>
</evidence>
<feature type="transmembrane region" description="Helical" evidence="11">
    <location>
        <begin position="29"/>
        <end position="51"/>
    </location>
</feature>
<protein>
    <submittedName>
        <fullName evidence="14">Hemolysin family protein</fullName>
    </submittedName>
</protein>
<comment type="caution">
    <text evidence="14">The sequence shown here is derived from an EMBL/GenBank/DDBJ whole genome shotgun (WGS) entry which is preliminary data.</text>
</comment>